<dbReference type="FunFam" id="2.60.40.10:FF:000032">
    <property type="entry name" value="palladin isoform X1"/>
    <property type="match status" value="1"/>
</dbReference>
<evidence type="ECO:0000313" key="5">
    <source>
        <dbReference type="Proteomes" id="UP000009022"/>
    </source>
</evidence>
<dbReference type="PANTHER" id="PTHR46534:SF1">
    <property type="entry name" value="IGGFC-BINDING PROTEIN N-TERMINAL DOMAIN-CONTAINING PROTEIN"/>
    <property type="match status" value="1"/>
</dbReference>
<dbReference type="Pfam" id="PF07679">
    <property type="entry name" value="I-set"/>
    <property type="match status" value="1"/>
</dbReference>
<dbReference type="InterPro" id="IPR003598">
    <property type="entry name" value="Ig_sub2"/>
</dbReference>
<dbReference type="Proteomes" id="UP000009022">
    <property type="component" value="Unassembled WGS sequence"/>
</dbReference>
<dbReference type="OrthoDB" id="6236007at2759"/>
<feature type="domain" description="Ig-like" evidence="3">
    <location>
        <begin position="451"/>
        <end position="538"/>
    </location>
</feature>
<accession>B3RXE4</accession>
<dbReference type="RefSeq" id="XP_002112742.1">
    <property type="nucleotide sequence ID" value="XM_002112706.1"/>
</dbReference>
<keyword evidence="2" id="KW-0393">Immunoglobulin domain</keyword>
<sequence>MKIKFRTIILIITIYYLLLWPLSSEALKTSVTNFGKKFYLGYMQAATTNQHGSHFPFVVITTLNQAAQVTITNNYDKSISLFSISAQSYREIPLPISLENSVNGVSSKTVLVTSDQDIIVEGYHVHPLSADGYLALPTTAFGKQYVIATYTPYQRSQFLVTASQDQTQLSIIFPRNVNYLGTIYSRSNHLIVNLQKSQSFYFGYNQDITGTIINSNKKVAVQSGNRCALVPVRIIDCEYLVEQLLPTNSLGKNYVLTTFADRTAGDIFRVVAAYDNTSIRMHLNGQIHIISQGSFLEFHLASDTGTYLTCSKPCAVAQYSKGQNADHSISDPMMILVPSISQYQSSYVFYSVDTDGDEIIDRFVNIAILDSQKNGLRLDGSALQHVRWVTVQTSNGTYAVAHVFIHGGRHVLNHNSSSVQFSLIQYGYGPIGLSFGFLAGIKLSLELDDYLYINQHPSSKNVSEGQTVILRCRASSNYQQINVIWLKGSTHISNYTTTNSNGESQLTLPKVAEKDIGWYRCRFSNPAGLNETESAYVDVFEIPRIVINPQNVQVNQGSSTNFHCKGEGLPTPTCIWLKNQVTINSTRYLILSSSEIKLQLNNVVIGDAGNYVCFCSNGIGNATSSIATLTVLSKLG</sequence>
<dbReference type="GeneID" id="6753955"/>
<dbReference type="SUPFAM" id="SSF48726">
    <property type="entry name" value="Immunoglobulin"/>
    <property type="match status" value="2"/>
</dbReference>
<dbReference type="EMBL" id="DS985245">
    <property type="protein sequence ID" value="EDV24852.1"/>
    <property type="molecule type" value="Genomic_DNA"/>
</dbReference>
<dbReference type="InterPro" id="IPR013098">
    <property type="entry name" value="Ig_I-set"/>
</dbReference>
<protein>
    <recommendedName>
        <fullName evidence="3">Ig-like domain-containing protein</fullName>
    </recommendedName>
</protein>
<proteinExistence type="predicted"/>
<dbReference type="STRING" id="10228.B3RXE4"/>
<evidence type="ECO:0000256" key="2">
    <source>
        <dbReference type="ARBA" id="ARBA00023319"/>
    </source>
</evidence>
<dbReference type="PANTHER" id="PTHR46534">
    <property type="entry name" value="IGGFC_BINDING DOMAIN-CONTAINING PROTEIN"/>
    <property type="match status" value="1"/>
</dbReference>
<dbReference type="AlphaFoldDB" id="B3RXE4"/>
<dbReference type="KEGG" id="tad:TRIADDRAFT_56180"/>
<dbReference type="InterPro" id="IPR007110">
    <property type="entry name" value="Ig-like_dom"/>
</dbReference>
<dbReference type="OMA" id="YQNVSYN"/>
<feature type="domain" description="Ig-like" evidence="3">
    <location>
        <begin position="543"/>
        <end position="630"/>
    </location>
</feature>
<dbReference type="InterPro" id="IPR013783">
    <property type="entry name" value="Ig-like_fold"/>
</dbReference>
<dbReference type="PhylomeDB" id="B3RXE4"/>
<dbReference type="eggNOG" id="KOG4222">
    <property type="taxonomic scope" value="Eukaryota"/>
</dbReference>
<gene>
    <name evidence="4" type="ORF">TRIADDRAFT_56180</name>
</gene>
<dbReference type="Pfam" id="PF17517">
    <property type="entry name" value="IgGFc_binding"/>
    <property type="match status" value="1"/>
</dbReference>
<evidence type="ECO:0000313" key="4">
    <source>
        <dbReference type="EMBL" id="EDV24852.1"/>
    </source>
</evidence>
<dbReference type="SMART" id="SM00408">
    <property type="entry name" value="IGc2"/>
    <property type="match status" value="2"/>
</dbReference>
<dbReference type="SMART" id="SM00409">
    <property type="entry name" value="IG"/>
    <property type="match status" value="2"/>
</dbReference>
<dbReference type="Gene3D" id="2.60.40.10">
    <property type="entry name" value="Immunoglobulins"/>
    <property type="match status" value="2"/>
</dbReference>
<evidence type="ECO:0000259" key="3">
    <source>
        <dbReference type="PROSITE" id="PS50835"/>
    </source>
</evidence>
<dbReference type="InParanoid" id="B3RXE4"/>
<dbReference type="InterPro" id="IPR003599">
    <property type="entry name" value="Ig_sub"/>
</dbReference>
<dbReference type="eggNOG" id="KOG1216">
    <property type="taxonomic scope" value="Eukaryota"/>
</dbReference>
<evidence type="ECO:0000256" key="1">
    <source>
        <dbReference type="ARBA" id="ARBA00023157"/>
    </source>
</evidence>
<organism evidence="4 5">
    <name type="scientific">Trichoplax adhaerens</name>
    <name type="common">Trichoplax reptans</name>
    <dbReference type="NCBI Taxonomy" id="10228"/>
    <lineage>
        <taxon>Eukaryota</taxon>
        <taxon>Metazoa</taxon>
        <taxon>Placozoa</taxon>
        <taxon>Uniplacotomia</taxon>
        <taxon>Trichoplacea</taxon>
        <taxon>Trichoplacidae</taxon>
        <taxon>Trichoplax</taxon>
    </lineage>
</organism>
<keyword evidence="1" id="KW-1015">Disulfide bond</keyword>
<dbReference type="Pfam" id="PF13927">
    <property type="entry name" value="Ig_3"/>
    <property type="match status" value="1"/>
</dbReference>
<dbReference type="PROSITE" id="PS50835">
    <property type="entry name" value="IG_LIKE"/>
    <property type="match status" value="2"/>
</dbReference>
<dbReference type="InterPro" id="IPR036179">
    <property type="entry name" value="Ig-like_dom_sf"/>
</dbReference>
<dbReference type="CTD" id="6753955"/>
<reference evidence="4 5" key="1">
    <citation type="journal article" date="2008" name="Nature">
        <title>The Trichoplax genome and the nature of placozoans.</title>
        <authorList>
            <person name="Srivastava M."/>
            <person name="Begovic E."/>
            <person name="Chapman J."/>
            <person name="Putnam N.H."/>
            <person name="Hellsten U."/>
            <person name="Kawashima T."/>
            <person name="Kuo A."/>
            <person name="Mitros T."/>
            <person name="Salamov A."/>
            <person name="Carpenter M.L."/>
            <person name="Signorovitch A.Y."/>
            <person name="Moreno M.A."/>
            <person name="Kamm K."/>
            <person name="Grimwood J."/>
            <person name="Schmutz J."/>
            <person name="Shapiro H."/>
            <person name="Grigoriev I.V."/>
            <person name="Buss L.W."/>
            <person name="Schierwater B."/>
            <person name="Dellaporta S.L."/>
            <person name="Rokhsar D.S."/>
        </authorList>
    </citation>
    <scope>NUCLEOTIDE SEQUENCE [LARGE SCALE GENOMIC DNA]</scope>
    <source>
        <strain evidence="4 5">Grell-BS-1999</strain>
    </source>
</reference>
<dbReference type="InterPro" id="IPR035234">
    <property type="entry name" value="IgGFc-bd_N"/>
</dbReference>
<name>B3RXE4_TRIAD</name>
<keyword evidence="5" id="KW-1185">Reference proteome</keyword>
<dbReference type="HOGENOM" id="CLU_430433_0_0_1"/>